<dbReference type="InterPro" id="IPR029058">
    <property type="entry name" value="AB_hydrolase_fold"/>
</dbReference>
<protein>
    <recommendedName>
        <fullName evidence="3">Carboxylic ester hydrolase</fullName>
        <ecNumber evidence="3">3.1.1.-</ecNumber>
    </recommendedName>
</protein>
<evidence type="ECO:0000313" key="6">
    <source>
        <dbReference type="Proteomes" id="UP000308382"/>
    </source>
</evidence>
<dbReference type="Pfam" id="PF00135">
    <property type="entry name" value="COesterase"/>
    <property type="match status" value="1"/>
</dbReference>
<dbReference type="OrthoDB" id="9775851at2"/>
<sequence>MKKLVLNALFLAMTTLATMAQEVTTGKDVAVTNTESGKVRGYIQNGIFTYKGIPYAKAERFEASVKPGAWEGVRSSTMYGPVAPLMTPTTSVQDESEFVFDHDWGYTNEDCLSLNVWTPSISDSKKRPVMFWIHGGGFTAGSSHELPSYDGENLSKKGDVVVVSINHRLNVLGFLDLSAYGEKYKHSANNSILDMVMALEWVKANIGNFGGDPNNVTIFGQSGGGAKVNTLMAMPKAKGLFHKAINQSGAMRSGILEKEDTQAIAAETISILGLDASNIDSIQKIPFQVLADASAKALQNVARKMKDSGKPVIGFGLNWGPSRDGEDLPYQVNSDEAFELSKNIPLMIGTVKNEFAPFANMRFLEANETEIMQHIKDTYKDKADDYIAAVKKAYPNDTDPKDLLDVDTRFRPGAVAQANTKSSLEGGADVYMYLFTWQSPVFDGKYKSLHCMELPFVFNTVDKANQMTGGGAEAHALADKMSQAWINFATTGNPNTDNLPEWPAYTEENTATMHFDVSCEVKPQLDKELFELTSSL</sequence>
<dbReference type="SUPFAM" id="SSF53474">
    <property type="entry name" value="alpha/beta-Hydrolases"/>
    <property type="match status" value="1"/>
</dbReference>
<dbReference type="EC" id="3.1.1.-" evidence="3"/>
<dbReference type="InterPro" id="IPR002018">
    <property type="entry name" value="CarbesteraseB"/>
</dbReference>
<comment type="similarity">
    <text evidence="1 3">Belongs to the type-B carboxylesterase/lipase family.</text>
</comment>
<dbReference type="GO" id="GO:0016787">
    <property type="term" value="F:hydrolase activity"/>
    <property type="evidence" value="ECO:0007669"/>
    <property type="project" value="UniProtKB-KW"/>
</dbReference>
<proteinExistence type="inferred from homology"/>
<dbReference type="InterPro" id="IPR050309">
    <property type="entry name" value="Type-B_Carboxylest/Lipase"/>
</dbReference>
<evidence type="ECO:0000313" key="5">
    <source>
        <dbReference type="EMBL" id="TLF44190.1"/>
    </source>
</evidence>
<dbReference type="Proteomes" id="UP000308382">
    <property type="component" value="Unassembled WGS sequence"/>
</dbReference>
<evidence type="ECO:0000256" key="2">
    <source>
        <dbReference type="ARBA" id="ARBA00022801"/>
    </source>
</evidence>
<name>A0A5R8M3U2_9FLAO</name>
<dbReference type="InterPro" id="IPR019826">
    <property type="entry name" value="Carboxylesterase_B_AS"/>
</dbReference>
<evidence type="ECO:0000256" key="3">
    <source>
        <dbReference type="RuleBase" id="RU361235"/>
    </source>
</evidence>
<feature type="chain" id="PRO_5024504536" description="Carboxylic ester hydrolase" evidence="3">
    <location>
        <begin position="21"/>
        <end position="536"/>
    </location>
</feature>
<gene>
    <name evidence="5" type="ORF">FEK29_12200</name>
</gene>
<accession>A0A5R8M3U2</accession>
<dbReference type="PROSITE" id="PS00122">
    <property type="entry name" value="CARBOXYLESTERASE_B_1"/>
    <property type="match status" value="1"/>
</dbReference>
<comment type="caution">
    <text evidence="5">The sequence shown here is derived from an EMBL/GenBank/DDBJ whole genome shotgun (WGS) entry which is preliminary data.</text>
</comment>
<evidence type="ECO:0000256" key="1">
    <source>
        <dbReference type="ARBA" id="ARBA00005964"/>
    </source>
</evidence>
<dbReference type="PANTHER" id="PTHR11559">
    <property type="entry name" value="CARBOXYLESTERASE"/>
    <property type="match status" value="1"/>
</dbReference>
<dbReference type="RefSeq" id="WP_138258718.1">
    <property type="nucleotide sequence ID" value="NZ_VBUK01000007.1"/>
</dbReference>
<dbReference type="Gene3D" id="3.40.50.1820">
    <property type="entry name" value="alpha/beta hydrolase"/>
    <property type="match status" value="1"/>
</dbReference>
<keyword evidence="2 3" id="KW-0378">Hydrolase</keyword>
<dbReference type="EMBL" id="VBUK01000007">
    <property type="protein sequence ID" value="TLF44190.1"/>
    <property type="molecule type" value="Genomic_DNA"/>
</dbReference>
<evidence type="ECO:0000259" key="4">
    <source>
        <dbReference type="Pfam" id="PF00135"/>
    </source>
</evidence>
<reference evidence="5 6" key="1">
    <citation type="journal article" date="2017" name="Int. J. Syst. Evol. Microbiol.">
        <title>Maripseudobacter aurantiacus gen. nov., sp. nov., a novel member of the family Flavobacteriaceae isolated from a sedimentation basin.</title>
        <authorList>
            <person name="Chen C."/>
            <person name="Su Y."/>
            <person name="Tao T."/>
            <person name="Fu G."/>
            <person name="Zhang C."/>
            <person name="Sun C."/>
            <person name="Zhang X."/>
            <person name="Wu M."/>
        </authorList>
    </citation>
    <scope>NUCLEOTIDE SEQUENCE [LARGE SCALE GENOMIC DNA]</scope>
    <source>
        <strain evidence="6">CDA4</strain>
    </source>
</reference>
<keyword evidence="3" id="KW-0732">Signal</keyword>
<feature type="domain" description="Carboxylesterase type B" evidence="4">
    <location>
        <begin position="30"/>
        <end position="525"/>
    </location>
</feature>
<feature type="signal peptide" evidence="3">
    <location>
        <begin position="1"/>
        <end position="20"/>
    </location>
</feature>
<dbReference type="AlphaFoldDB" id="A0A5R8M3U2"/>
<keyword evidence="6" id="KW-1185">Reference proteome</keyword>
<organism evidence="5 6">
    <name type="scientific">Maribacter aurantiacus</name>
    <dbReference type="NCBI Taxonomy" id="1882343"/>
    <lineage>
        <taxon>Bacteria</taxon>
        <taxon>Pseudomonadati</taxon>
        <taxon>Bacteroidota</taxon>
        <taxon>Flavobacteriia</taxon>
        <taxon>Flavobacteriales</taxon>
        <taxon>Flavobacteriaceae</taxon>
        <taxon>Maribacter</taxon>
    </lineage>
</organism>